<sequence>MFIVSSVVFNPDTDETLPYYVVISIPSMTVHTESIFLTRPCITMMRRTTDGLETPTGDQVNLPHKA</sequence>
<comment type="caution">
    <text evidence="2">The sequence shown here is derived from an EMBL/GenBank/DDBJ whole genome shotgun (WGS) entry which is preliminary data.</text>
</comment>
<gene>
    <name evidence="2" type="ORF">BDN70DRAFT_874773</name>
</gene>
<name>A0A9P6CW70_9AGAR</name>
<dbReference type="AlphaFoldDB" id="A0A9P6CW70"/>
<feature type="transmembrane region" description="Helical" evidence="1">
    <location>
        <begin position="17"/>
        <end position="37"/>
    </location>
</feature>
<dbReference type="Proteomes" id="UP000807469">
    <property type="component" value="Unassembled WGS sequence"/>
</dbReference>
<evidence type="ECO:0000256" key="1">
    <source>
        <dbReference type="SAM" id="Phobius"/>
    </source>
</evidence>
<keyword evidence="3" id="KW-1185">Reference proteome</keyword>
<keyword evidence="1" id="KW-0812">Transmembrane</keyword>
<proteinExistence type="predicted"/>
<evidence type="ECO:0000313" key="3">
    <source>
        <dbReference type="Proteomes" id="UP000807469"/>
    </source>
</evidence>
<organism evidence="2 3">
    <name type="scientific">Pholiota conissans</name>
    <dbReference type="NCBI Taxonomy" id="109636"/>
    <lineage>
        <taxon>Eukaryota</taxon>
        <taxon>Fungi</taxon>
        <taxon>Dikarya</taxon>
        <taxon>Basidiomycota</taxon>
        <taxon>Agaricomycotina</taxon>
        <taxon>Agaricomycetes</taxon>
        <taxon>Agaricomycetidae</taxon>
        <taxon>Agaricales</taxon>
        <taxon>Agaricineae</taxon>
        <taxon>Strophariaceae</taxon>
        <taxon>Pholiota</taxon>
    </lineage>
</organism>
<evidence type="ECO:0000313" key="2">
    <source>
        <dbReference type="EMBL" id="KAF9482601.1"/>
    </source>
</evidence>
<dbReference type="EMBL" id="MU155163">
    <property type="protein sequence ID" value="KAF9482601.1"/>
    <property type="molecule type" value="Genomic_DNA"/>
</dbReference>
<keyword evidence="1" id="KW-1133">Transmembrane helix</keyword>
<keyword evidence="1" id="KW-0472">Membrane</keyword>
<protein>
    <submittedName>
        <fullName evidence="2">Uncharacterized protein</fullName>
    </submittedName>
</protein>
<accession>A0A9P6CW70</accession>
<reference evidence="2" key="1">
    <citation type="submission" date="2020-11" db="EMBL/GenBank/DDBJ databases">
        <authorList>
            <consortium name="DOE Joint Genome Institute"/>
            <person name="Ahrendt S."/>
            <person name="Riley R."/>
            <person name="Andreopoulos W."/>
            <person name="Labutti K."/>
            <person name="Pangilinan J."/>
            <person name="Ruiz-Duenas F.J."/>
            <person name="Barrasa J.M."/>
            <person name="Sanchez-Garcia M."/>
            <person name="Camarero S."/>
            <person name="Miyauchi S."/>
            <person name="Serrano A."/>
            <person name="Linde D."/>
            <person name="Babiker R."/>
            <person name="Drula E."/>
            <person name="Ayuso-Fernandez I."/>
            <person name="Pacheco R."/>
            <person name="Padilla G."/>
            <person name="Ferreira P."/>
            <person name="Barriuso J."/>
            <person name="Kellner H."/>
            <person name="Castanera R."/>
            <person name="Alfaro M."/>
            <person name="Ramirez L."/>
            <person name="Pisabarro A.G."/>
            <person name="Kuo A."/>
            <person name="Tritt A."/>
            <person name="Lipzen A."/>
            <person name="He G."/>
            <person name="Yan M."/>
            <person name="Ng V."/>
            <person name="Cullen D."/>
            <person name="Martin F."/>
            <person name="Rosso M.-N."/>
            <person name="Henrissat B."/>
            <person name="Hibbett D."/>
            <person name="Martinez A.T."/>
            <person name="Grigoriev I.V."/>
        </authorList>
    </citation>
    <scope>NUCLEOTIDE SEQUENCE</scope>
    <source>
        <strain evidence="2">CIRM-BRFM 674</strain>
    </source>
</reference>